<evidence type="ECO:0000259" key="14">
    <source>
        <dbReference type="PROSITE" id="PS50262"/>
    </source>
</evidence>
<dbReference type="RefSeq" id="XP_007516115.1">
    <property type="nucleotide sequence ID" value="XM_007516053.2"/>
</dbReference>
<dbReference type="OrthoDB" id="9664752at2759"/>
<comment type="similarity">
    <text evidence="3 13">Belongs to the G-protein coupled receptor 1 family.</text>
</comment>
<feature type="transmembrane region" description="Helical" evidence="13">
    <location>
        <begin position="127"/>
        <end position="146"/>
    </location>
</feature>
<keyword evidence="8 13" id="KW-0297">G-protein coupled receptor</keyword>
<feature type="transmembrane region" description="Helical" evidence="13">
    <location>
        <begin position="182"/>
        <end position="211"/>
    </location>
</feature>
<keyword evidence="7 13" id="KW-1133">Transmembrane helix</keyword>
<keyword evidence="11" id="KW-0325">Glycoprotein</keyword>
<keyword evidence="15" id="KW-1185">Reference proteome</keyword>
<evidence type="ECO:0000256" key="9">
    <source>
        <dbReference type="ARBA" id="ARBA00023136"/>
    </source>
</evidence>
<keyword evidence="6 13" id="KW-0812">Transmembrane</keyword>
<dbReference type="GO" id="GO:0007606">
    <property type="term" value="P:sensory perception of chemical stimulus"/>
    <property type="evidence" value="ECO:0007669"/>
    <property type="project" value="UniProtKB-ARBA"/>
</dbReference>
<dbReference type="InParanoid" id="A0A1S2Z9W1"/>
<comment type="function">
    <text evidence="1">Putative pheromone receptor.</text>
</comment>
<dbReference type="GO" id="GO:0019236">
    <property type="term" value="P:response to pheromone"/>
    <property type="evidence" value="ECO:0007669"/>
    <property type="project" value="UniProtKB-KW"/>
</dbReference>
<dbReference type="AlphaFoldDB" id="A0A1S2Z9W1"/>
<dbReference type="GeneID" id="103107277"/>
<dbReference type="PROSITE" id="PS50262">
    <property type="entry name" value="G_PROTEIN_RECEP_F1_2"/>
    <property type="match status" value="1"/>
</dbReference>
<comment type="subcellular location">
    <subcellularLocation>
        <location evidence="2 13">Cell membrane</location>
        <topology evidence="2 13">Multi-pass membrane protein</topology>
    </subcellularLocation>
</comment>
<accession>A0A1S2Z9W1</accession>
<evidence type="ECO:0000256" key="5">
    <source>
        <dbReference type="ARBA" id="ARBA00022507"/>
    </source>
</evidence>
<evidence type="ECO:0000313" key="15">
    <source>
        <dbReference type="Proteomes" id="UP001652624"/>
    </source>
</evidence>
<sequence length="321" mass="36741">MASRELAVGMIFLLQTLIGILGNVSLLSHYISLHHTDHRLKPTDLLLMHLTISNSLYIVFLGVPQTMEAFGLKEFFSNSGCELLFYFYRVSRGVSMSTTCILSVFQTVRVSPIDSCWKNLRVKAPKYVGFSISICWILYMFVNLIFPVYNLHESTKCSSKDIMRKRDLGYCSVKEFGNLSGILYAALVIFPEVVLSMLTIWASCSMVFTLLRHKQQVQHIHVAPKSSAESRATQSILLLVSTFMCFYTLSSALHACWAILHNPIRWLVNTTTLITLCFPTVSPFLLMRRGSTIATFFFGWTWNRKPTYHYRNKYVANCIYQ</sequence>
<evidence type="ECO:0000256" key="6">
    <source>
        <dbReference type="ARBA" id="ARBA00022692"/>
    </source>
</evidence>
<evidence type="ECO:0000256" key="12">
    <source>
        <dbReference type="ARBA" id="ARBA00023224"/>
    </source>
</evidence>
<dbReference type="FunFam" id="1.20.1070.10:FF:000033">
    <property type="entry name" value="Vomeronasal type-1 receptor"/>
    <property type="match status" value="1"/>
</dbReference>
<evidence type="ECO:0000256" key="7">
    <source>
        <dbReference type="ARBA" id="ARBA00022989"/>
    </source>
</evidence>
<reference evidence="15" key="1">
    <citation type="submission" date="2025-05" db="UniProtKB">
        <authorList>
            <consortium name="RefSeq"/>
        </authorList>
    </citation>
    <scope>NUCLEOTIDE SEQUENCE [LARGE SCALE GENOMIC DNA]</scope>
</reference>
<feature type="domain" description="G-protein coupled receptors family 1 profile" evidence="14">
    <location>
        <begin position="22"/>
        <end position="286"/>
    </location>
</feature>
<dbReference type="PANTHER" id="PTHR24062">
    <property type="entry name" value="VOMERONASAL TYPE-1 RECEPTOR"/>
    <property type="match status" value="1"/>
</dbReference>
<keyword evidence="4 13" id="KW-1003">Cell membrane</keyword>
<feature type="transmembrane region" description="Helical" evidence="13">
    <location>
        <begin position="6"/>
        <end position="33"/>
    </location>
</feature>
<dbReference type="SUPFAM" id="SSF81321">
    <property type="entry name" value="Family A G protein-coupled receptor-like"/>
    <property type="match status" value="1"/>
</dbReference>
<feature type="transmembrane region" description="Helical" evidence="13">
    <location>
        <begin position="266"/>
        <end position="286"/>
    </location>
</feature>
<name>A0A1S2Z9W1_ERIEU</name>
<organism evidence="15 16">
    <name type="scientific">Erinaceus europaeus</name>
    <name type="common">Western European hedgehog</name>
    <dbReference type="NCBI Taxonomy" id="9365"/>
    <lineage>
        <taxon>Eukaryota</taxon>
        <taxon>Metazoa</taxon>
        <taxon>Chordata</taxon>
        <taxon>Craniata</taxon>
        <taxon>Vertebrata</taxon>
        <taxon>Euteleostomi</taxon>
        <taxon>Mammalia</taxon>
        <taxon>Eutheria</taxon>
        <taxon>Laurasiatheria</taxon>
        <taxon>Eulipotyphla</taxon>
        <taxon>Erinaceidae</taxon>
        <taxon>Erinaceinae</taxon>
        <taxon>Erinaceus</taxon>
    </lineage>
</organism>
<evidence type="ECO:0000256" key="4">
    <source>
        <dbReference type="ARBA" id="ARBA00022475"/>
    </source>
</evidence>
<dbReference type="eggNOG" id="ENOG502RD1P">
    <property type="taxonomic scope" value="Eukaryota"/>
</dbReference>
<evidence type="ECO:0000313" key="16">
    <source>
        <dbReference type="RefSeq" id="XP_007516115.1"/>
    </source>
</evidence>
<dbReference type="Pfam" id="PF03402">
    <property type="entry name" value="V1R"/>
    <property type="match status" value="1"/>
</dbReference>
<keyword evidence="10 13" id="KW-0675">Receptor</keyword>
<dbReference type="Proteomes" id="UP001652624">
    <property type="component" value="Chromosome 1"/>
</dbReference>
<protein>
    <recommendedName>
        <fullName evidence="13">Vomeronasal type-1 receptor</fullName>
    </recommendedName>
</protein>
<evidence type="ECO:0000256" key="2">
    <source>
        <dbReference type="ARBA" id="ARBA00004651"/>
    </source>
</evidence>
<keyword evidence="9 13" id="KW-0472">Membrane</keyword>
<keyword evidence="12 13" id="KW-0807">Transducer</keyword>
<evidence type="ECO:0000256" key="10">
    <source>
        <dbReference type="ARBA" id="ARBA00023170"/>
    </source>
</evidence>
<feature type="transmembrane region" description="Helical" evidence="13">
    <location>
        <begin position="236"/>
        <end position="260"/>
    </location>
</feature>
<keyword evidence="5 13" id="KW-0589">Pheromone response</keyword>
<dbReference type="GO" id="GO:0005886">
    <property type="term" value="C:plasma membrane"/>
    <property type="evidence" value="ECO:0007669"/>
    <property type="project" value="UniProtKB-SubCell"/>
</dbReference>
<evidence type="ECO:0000256" key="13">
    <source>
        <dbReference type="RuleBase" id="RU364061"/>
    </source>
</evidence>
<evidence type="ECO:0000256" key="1">
    <source>
        <dbReference type="ARBA" id="ARBA00003878"/>
    </source>
</evidence>
<evidence type="ECO:0000256" key="8">
    <source>
        <dbReference type="ARBA" id="ARBA00023040"/>
    </source>
</evidence>
<dbReference type="PRINTS" id="PR01534">
    <property type="entry name" value="VOMERONASL1R"/>
</dbReference>
<dbReference type="InterPro" id="IPR004072">
    <property type="entry name" value="Vmron_rcpt_1"/>
</dbReference>
<reference evidence="16" key="2">
    <citation type="submission" date="2025-08" db="UniProtKB">
        <authorList>
            <consortium name="RefSeq"/>
        </authorList>
    </citation>
    <scope>IDENTIFICATION</scope>
</reference>
<dbReference type="InterPro" id="IPR017452">
    <property type="entry name" value="GPCR_Rhodpsn_7TM"/>
</dbReference>
<feature type="transmembrane region" description="Helical" evidence="13">
    <location>
        <begin position="45"/>
        <end position="63"/>
    </location>
</feature>
<dbReference type="Gene3D" id="1.20.1070.10">
    <property type="entry name" value="Rhodopsin 7-helix transmembrane proteins"/>
    <property type="match status" value="1"/>
</dbReference>
<gene>
    <name evidence="16" type="primary">LOC103107277</name>
</gene>
<proteinExistence type="inferred from homology"/>
<evidence type="ECO:0000256" key="3">
    <source>
        <dbReference type="ARBA" id="ARBA00010663"/>
    </source>
</evidence>
<evidence type="ECO:0000256" key="11">
    <source>
        <dbReference type="ARBA" id="ARBA00023180"/>
    </source>
</evidence>
<dbReference type="GO" id="GO:0016503">
    <property type="term" value="F:pheromone receptor activity"/>
    <property type="evidence" value="ECO:0007669"/>
    <property type="project" value="InterPro"/>
</dbReference>